<keyword evidence="4" id="KW-1185">Reference proteome</keyword>
<keyword evidence="2" id="KW-0732">Signal</keyword>
<dbReference type="CDD" id="cd00063">
    <property type="entry name" value="FN3"/>
    <property type="match status" value="1"/>
</dbReference>
<sequence length="1321" mass="147766">MRGAAKSTSRLVLLLLVGCLFVQTCNAVTGTEVFGDEGGHVDLPCDPEYDDQKILFWEVVQGSLRSVQLLVKKPEGKVSNGSFLQLVDESNARRAGVIEGEDVEIREPRYAGRLSLLGGNDLRISNLNKDDDSVDSSNPYVVGTYRCTQQGTTGDEWILRVRRTPAPPTDLEVIAAKLYSVTVDATGGHDGLVPQSLCVWYREQGTEEWKKGKGENSCRNPVSEGEEVTLQSTLPTANTTYQVCVVAQNRLNSTRCDDAYIQATTDSVASFNSTIRLPSEPYKSPDPNHRENGELVTRIIDSVNNAIQPAHPDLEVEVIQFREGSVLADMKISVGQREIQDVKDDLVSAVRSGRLTGVDVDKNYLLIDNEIPPVRQEDRDPHGNSNILAQVLSPIAALVVVAVIAGVVAYCLCYHKDTYSKGVAMETLIGLVHTLKELTKNDADLSILLPTPAATEKPISNVRQPDLGFHESEDCKNIVAKAEEANSLVVSGSTGSGKTQGVLAYAQKFAKKNTNAVMWFFGRSKNEEKGLTKETVLEQGMELAKKLGEGNLTAEEVPNKVMESLQTRQSKSLLIFDDGTVTTEIPAAYLSAFEKVIVFITTRSANLDLNLPEYKMEGFAKEDVLEFLKRGDKRSEEIFKETSDEDLLKLADHFGNLPHGLSLARSYLLKSRTSVERYLRELKERSKGVLGELKEHEKAVYGAILLSMENRMARSSQDMLKFTAILSQDRIPVFIVSKALEIASSENADRDEFIKEAEELSLARVEGKKEEWIDGRMISVHQQTQAAILSYVDEEQLETMTKSLIQAFLEYFHKDTRKIQDGYINGLLLPHVEAVLNLPIVKQLPEEFHAGLARLYETIGYMYCQRRLPEAAVPALEKAKEMISGLVPLDTDAASIFQSLVEKGRELYDNGDVYSKSLKKRVLTTGDVKVLQTKVKTLSEEFSIAAKMGQPLTEEQHQQLVQLKLAYNTEEIKQSFLVELTATILYTSARRIFYFQGTERVQYRQTAEKDLNLSLALSQKLASDQGLQILNKMLSQRSGTLYLLKETEGKSPEQQKEDFLLAIEGYQELINDDNDYFENGVLKKIGNDDWHWMHCYRAIVDSYCHLTDLATTDEERADFIRLHGESAKKMVEFGEKQVKRDDKGKVTEEPEMLPEVYNKSGDFLIEMREKGFVKSDQGTPAGDGDALAMAEQWYRKALAVKSIKLYHEAVSRLGLAKVYTLLYEAEQSKASTNGKSTTNGETRIPMDGNEEKTPLVNNNPTIDEIHNLINAKGEMNKSLKIYDEKLRNRTEDIQKAKKWNDRIVGHIDSLPDVPREQESSV</sequence>
<feature type="region of interest" description="Disordered" evidence="1">
    <location>
        <begin position="1231"/>
        <end position="1259"/>
    </location>
</feature>
<dbReference type="OrthoDB" id="6076681at2759"/>
<proteinExistence type="predicted"/>
<evidence type="ECO:0000256" key="1">
    <source>
        <dbReference type="SAM" id="MobiDB-lite"/>
    </source>
</evidence>
<dbReference type="SUPFAM" id="SSF52540">
    <property type="entry name" value="P-loop containing nucleoside triphosphate hydrolases"/>
    <property type="match status" value="1"/>
</dbReference>
<evidence type="ECO:0000313" key="4">
    <source>
        <dbReference type="Proteomes" id="UP000838412"/>
    </source>
</evidence>
<feature type="compositionally biased region" description="Polar residues" evidence="1">
    <location>
        <begin position="1231"/>
        <end position="1241"/>
    </location>
</feature>
<dbReference type="PANTHER" id="PTHR22845">
    <property type="entry name" value="APOPTOTIC PROTEASE-ACTIVATING FACTOR 1"/>
    <property type="match status" value="1"/>
</dbReference>
<gene>
    <name evidence="3" type="primary">Hypp8040</name>
    <name evidence="3" type="ORF">BLAG_LOCUS9409</name>
</gene>
<feature type="chain" id="PRO_5035482773" evidence="2">
    <location>
        <begin position="28"/>
        <end position="1321"/>
    </location>
</feature>
<protein>
    <submittedName>
        <fullName evidence="3">Hypp8040 protein</fullName>
    </submittedName>
</protein>
<dbReference type="InterPro" id="IPR027417">
    <property type="entry name" value="P-loop_NTPase"/>
</dbReference>
<name>A0A8J9Z686_BRALA</name>
<accession>A0A8J9Z686</accession>
<dbReference type="Proteomes" id="UP000838412">
    <property type="component" value="Chromosome 16"/>
</dbReference>
<organism evidence="3 4">
    <name type="scientific">Branchiostoma lanceolatum</name>
    <name type="common">Common lancelet</name>
    <name type="synonym">Amphioxus lanceolatum</name>
    <dbReference type="NCBI Taxonomy" id="7740"/>
    <lineage>
        <taxon>Eukaryota</taxon>
        <taxon>Metazoa</taxon>
        <taxon>Chordata</taxon>
        <taxon>Cephalochordata</taxon>
        <taxon>Leptocardii</taxon>
        <taxon>Amphioxiformes</taxon>
        <taxon>Branchiostomatidae</taxon>
        <taxon>Branchiostoma</taxon>
    </lineage>
</organism>
<reference evidence="3" key="1">
    <citation type="submission" date="2022-01" db="EMBL/GenBank/DDBJ databases">
        <authorList>
            <person name="Braso-Vives M."/>
        </authorList>
    </citation>
    <scope>NUCLEOTIDE SEQUENCE</scope>
</reference>
<dbReference type="PANTHER" id="PTHR22845:SF5">
    <property type="entry name" value="APOPTOTIC PROTEASE-ACTIVATING FACTOR 1"/>
    <property type="match status" value="1"/>
</dbReference>
<dbReference type="InterPro" id="IPR003961">
    <property type="entry name" value="FN3_dom"/>
</dbReference>
<feature type="signal peptide" evidence="2">
    <location>
        <begin position="1"/>
        <end position="27"/>
    </location>
</feature>
<dbReference type="EMBL" id="OV696701">
    <property type="protein sequence ID" value="CAH1247872.1"/>
    <property type="molecule type" value="Genomic_DNA"/>
</dbReference>
<evidence type="ECO:0000313" key="3">
    <source>
        <dbReference type="EMBL" id="CAH1247872.1"/>
    </source>
</evidence>
<dbReference type="Gene3D" id="3.40.50.300">
    <property type="entry name" value="P-loop containing nucleotide triphosphate hydrolases"/>
    <property type="match status" value="1"/>
</dbReference>
<evidence type="ECO:0000256" key="2">
    <source>
        <dbReference type="SAM" id="SignalP"/>
    </source>
</evidence>